<keyword evidence="2" id="KW-0812">Transmembrane</keyword>
<name>A0ABS3VX16_MICEH</name>
<feature type="transmembrane region" description="Helical" evidence="2">
    <location>
        <begin position="26"/>
        <end position="45"/>
    </location>
</feature>
<evidence type="ECO:0000313" key="3">
    <source>
        <dbReference type="EMBL" id="MBO4209087.1"/>
    </source>
</evidence>
<dbReference type="InterPro" id="IPR011050">
    <property type="entry name" value="Pectin_lyase_fold/virulence"/>
</dbReference>
<gene>
    <name evidence="3" type="ORF">GSF22_24265</name>
</gene>
<evidence type="ECO:0008006" key="5">
    <source>
        <dbReference type="Google" id="ProtNLM"/>
    </source>
</evidence>
<dbReference type="EMBL" id="WVUH01000261">
    <property type="protein sequence ID" value="MBO4209087.1"/>
    <property type="molecule type" value="Genomic_DNA"/>
</dbReference>
<evidence type="ECO:0000256" key="2">
    <source>
        <dbReference type="SAM" id="Phobius"/>
    </source>
</evidence>
<evidence type="ECO:0000256" key="1">
    <source>
        <dbReference type="SAM" id="MobiDB-lite"/>
    </source>
</evidence>
<proteinExistence type="predicted"/>
<feature type="region of interest" description="Disordered" evidence="1">
    <location>
        <begin position="50"/>
        <end position="80"/>
    </location>
</feature>
<dbReference type="RefSeq" id="WP_208816061.1">
    <property type="nucleotide sequence ID" value="NZ_WVUH01000261.1"/>
</dbReference>
<evidence type="ECO:0000313" key="4">
    <source>
        <dbReference type="Proteomes" id="UP000823521"/>
    </source>
</evidence>
<dbReference type="SUPFAM" id="SSF51126">
    <property type="entry name" value="Pectin lyase-like"/>
    <property type="match status" value="1"/>
</dbReference>
<accession>A0ABS3VX16</accession>
<reference evidence="3 4" key="1">
    <citation type="submission" date="2019-12" db="EMBL/GenBank/DDBJ databases">
        <title>Whole genome sequencing of endophytic Actinobacterium Micromonospora sp. MPMI6T.</title>
        <authorList>
            <person name="Evv R."/>
            <person name="Podile A.R."/>
        </authorList>
    </citation>
    <scope>NUCLEOTIDE SEQUENCE [LARGE SCALE GENOMIC DNA]</scope>
    <source>
        <strain evidence="3 4">MPMI6</strain>
    </source>
</reference>
<keyword evidence="2" id="KW-0472">Membrane</keyword>
<comment type="caution">
    <text evidence="3">The sequence shown here is derived from an EMBL/GenBank/DDBJ whole genome shotgun (WGS) entry which is preliminary data.</text>
</comment>
<protein>
    <recommendedName>
        <fullName evidence="5">Right handed beta helix region</fullName>
    </recommendedName>
</protein>
<dbReference type="InterPro" id="IPR012334">
    <property type="entry name" value="Pectin_lyas_fold"/>
</dbReference>
<keyword evidence="4" id="KW-1185">Reference proteome</keyword>
<sequence>MSSSPFRPSVAAITPSRRSPRRRWHLVLLAIVALAGVLFGTSLIFTGSGQRTSERGAPAQQAVPPTPITAWPGPDNTGVPPGTALRRSGSLALRIDGQVITNLDIYGCVSVHARNVTIRKSRINCASTAYSVRTYGSVVNLVLEDVEINGLGRNAAAVCCGNYTLRRVDIHNVIDGPRMGSRSTIVDSWVHDLVRVDRSHNDTLQTTGGSDITIRHNRLEPYNPSTEDPFNACLMIGSTTTPVRNLLFAGNYCNGGNWSIGVRADLVASNIVIRENAFGRNYRYGVIARPDQAGILWDRATNVWFDNGEPVVVSG</sequence>
<keyword evidence="2" id="KW-1133">Transmembrane helix</keyword>
<dbReference type="Gene3D" id="2.160.20.10">
    <property type="entry name" value="Single-stranded right-handed beta-helix, Pectin lyase-like"/>
    <property type="match status" value="1"/>
</dbReference>
<dbReference type="Proteomes" id="UP000823521">
    <property type="component" value="Unassembled WGS sequence"/>
</dbReference>
<organism evidence="3 4">
    <name type="scientific">Micromonospora echinofusca</name>
    <dbReference type="NCBI Taxonomy" id="47858"/>
    <lineage>
        <taxon>Bacteria</taxon>
        <taxon>Bacillati</taxon>
        <taxon>Actinomycetota</taxon>
        <taxon>Actinomycetes</taxon>
        <taxon>Micromonosporales</taxon>
        <taxon>Micromonosporaceae</taxon>
        <taxon>Micromonospora</taxon>
    </lineage>
</organism>